<dbReference type="KEGG" id="ttr:Tter_1550"/>
<gene>
    <name evidence="15" type="ordered locus">Tter_1550</name>
</gene>
<organism evidence="15 16">
    <name type="scientific">Thermobaculum terrenum (strain ATCC BAA-798 / CCMEE 7001 / YNP1)</name>
    <dbReference type="NCBI Taxonomy" id="525904"/>
    <lineage>
        <taxon>Bacteria</taxon>
        <taxon>Bacillati</taxon>
        <taxon>Chloroflexota</taxon>
        <taxon>Chloroflexia</taxon>
        <taxon>Candidatus Thermobaculales</taxon>
        <taxon>Candidatus Thermobaculaceae</taxon>
        <taxon>Thermobaculum</taxon>
    </lineage>
</organism>
<dbReference type="AlphaFoldDB" id="D1CCE1"/>
<feature type="domain" description="Fumarate reductase/succinate dehydrogenase flavoprotein-like C-terminal" evidence="14">
    <location>
        <begin position="432"/>
        <end position="505"/>
    </location>
</feature>
<dbReference type="SUPFAM" id="SSF46977">
    <property type="entry name" value="Succinate dehydrogenase/fumarate reductase flavoprotein C-terminal domain"/>
    <property type="match status" value="1"/>
</dbReference>
<evidence type="ECO:0000313" key="16">
    <source>
        <dbReference type="Proteomes" id="UP000000323"/>
    </source>
</evidence>
<keyword evidence="6 12" id="KW-0285">Flavoprotein</keyword>
<evidence type="ECO:0000256" key="3">
    <source>
        <dbReference type="ARBA" id="ARBA00008562"/>
    </source>
</evidence>
<dbReference type="RefSeq" id="WP_012875490.1">
    <property type="nucleotide sequence ID" value="NC_013525.1"/>
</dbReference>
<evidence type="ECO:0000256" key="8">
    <source>
        <dbReference type="ARBA" id="ARBA00022827"/>
    </source>
</evidence>
<dbReference type="Gene3D" id="3.90.700.10">
    <property type="entry name" value="Succinate dehydrogenase/fumarate reductase flavoprotein, catalytic domain"/>
    <property type="match status" value="1"/>
</dbReference>
<evidence type="ECO:0000256" key="7">
    <source>
        <dbReference type="ARBA" id="ARBA00022642"/>
    </source>
</evidence>
<dbReference type="PRINTS" id="PR00368">
    <property type="entry name" value="FADPNR"/>
</dbReference>
<comment type="pathway">
    <text evidence="2 12">Cofactor biosynthesis; NAD(+) biosynthesis; iminoaspartate from L-aspartate (oxidase route): step 1/1.</text>
</comment>
<reference evidence="16" key="1">
    <citation type="journal article" date="2010" name="Stand. Genomic Sci.">
        <title>Complete genome sequence of 'Thermobaculum terrenum' type strain (YNP1).</title>
        <authorList>
            <person name="Kiss H."/>
            <person name="Cleland D."/>
            <person name="Lapidus A."/>
            <person name="Lucas S."/>
            <person name="Glavina Del Rio T."/>
            <person name="Nolan M."/>
            <person name="Tice H."/>
            <person name="Han C."/>
            <person name="Goodwin L."/>
            <person name="Pitluck S."/>
            <person name="Liolios K."/>
            <person name="Ivanova N."/>
            <person name="Mavromatis K."/>
            <person name="Ovchinnikova G."/>
            <person name="Pati A."/>
            <person name="Chen A."/>
            <person name="Palaniappan K."/>
            <person name="Land M."/>
            <person name="Hauser L."/>
            <person name="Chang Y."/>
            <person name="Jeffries C."/>
            <person name="Lu M."/>
            <person name="Brettin T."/>
            <person name="Detter J."/>
            <person name="Goker M."/>
            <person name="Tindall B."/>
            <person name="Beck B."/>
            <person name="McDermott T."/>
            <person name="Woyke T."/>
            <person name="Bristow J."/>
            <person name="Eisen J."/>
            <person name="Markowitz V."/>
            <person name="Hugenholtz P."/>
            <person name="Kyrpides N."/>
            <person name="Klenk H."/>
            <person name="Cheng J."/>
        </authorList>
    </citation>
    <scope>NUCLEOTIDE SEQUENCE [LARGE SCALE GENOMIC DNA]</scope>
    <source>
        <strain evidence="16">ATCC BAA-798 / YNP1</strain>
    </source>
</reference>
<comment type="subcellular location">
    <subcellularLocation>
        <location evidence="12">Cytoplasm</location>
    </subcellularLocation>
</comment>
<dbReference type="InterPro" id="IPR005288">
    <property type="entry name" value="NadB"/>
</dbReference>
<dbReference type="GO" id="GO:0009435">
    <property type="term" value="P:NAD+ biosynthetic process"/>
    <property type="evidence" value="ECO:0007669"/>
    <property type="project" value="UniProtKB-UniPathway"/>
</dbReference>
<evidence type="ECO:0000256" key="10">
    <source>
        <dbReference type="ARBA" id="ARBA00048305"/>
    </source>
</evidence>
<dbReference type="Proteomes" id="UP000000323">
    <property type="component" value="Chromosome 1"/>
</dbReference>
<evidence type="ECO:0000259" key="14">
    <source>
        <dbReference type="Pfam" id="PF02910"/>
    </source>
</evidence>
<sequence length="515" mass="55655">MLPVETITCDVLVVGSGIAGCAAALAAATHGQQVVVLAKGRSPEDTNTSHAQGGIVYVGQDDSEELLVNDILTAAAGAGSRSAAEIIAREGPILVRKLLIEDLKVPFDKDSNGLLHLTREGAHSVPRILHHKDRTGWAIQRALINSIKKKNEYIKILWEANAIELLVTDGICIGIYFIQSGRLHLGLANKGVILATGGLGALFKHTTNPAYATGDGIAMALRAGADVRDLHYIQFHPTALYSHEDSKFLISEAVRGEGGVIVDSTGKEFIRHPLGSLAPRDVVAREIWVRMKESGEKYVYLDVSGINEIKMRTRFPTIFQKCRSLGINVPSEPIPIVPAAHYTCGGIVTDSLGRTSLSRLWAAGEVAHTGLHGANRLASTSLLEGLVFGWRAGQDTALQEPLPKRETPYTLNSTEISLSEQISEAEAQSILREVKDTLWNNAGIVRDGDSLRAGLERVQVLTNIIKSRKGFRAHNIKSILLVAEKLISSALADTVNRGCHYRLDVEIPKVEANNA</sequence>
<dbReference type="InterPro" id="IPR037099">
    <property type="entry name" value="Fum_R/Succ_DH_flav-like_C_sf"/>
</dbReference>
<keyword evidence="9 12" id="KW-0560">Oxidoreductase</keyword>
<evidence type="ECO:0000256" key="2">
    <source>
        <dbReference type="ARBA" id="ARBA00004950"/>
    </source>
</evidence>
<comment type="function">
    <text evidence="12">Catalyzes the oxidation of L-aspartate to iminoaspartate.</text>
</comment>
<dbReference type="EMBL" id="CP001825">
    <property type="protein sequence ID" value="ACZ42456.1"/>
    <property type="molecule type" value="Genomic_DNA"/>
</dbReference>
<comment type="cofactor">
    <cofactor evidence="1 12">
        <name>FAD</name>
        <dbReference type="ChEBI" id="CHEBI:57692"/>
    </cofactor>
</comment>
<dbReference type="Gene3D" id="1.20.58.100">
    <property type="entry name" value="Fumarate reductase/succinate dehydrogenase flavoprotein-like, C-terminal domain"/>
    <property type="match status" value="1"/>
</dbReference>
<evidence type="ECO:0000256" key="4">
    <source>
        <dbReference type="ARBA" id="ARBA00012173"/>
    </source>
</evidence>
<keyword evidence="16" id="KW-1185">Reference proteome</keyword>
<comment type="similarity">
    <text evidence="3 12">Belongs to the FAD-dependent oxidoreductase 2 family. NadB subfamily.</text>
</comment>
<dbReference type="STRING" id="525904.Tter_1550"/>
<comment type="catalytic activity">
    <reaction evidence="10">
        <text>L-aspartate + O2 = iminosuccinate + H2O2</text>
        <dbReference type="Rhea" id="RHEA:25876"/>
        <dbReference type="ChEBI" id="CHEBI:15379"/>
        <dbReference type="ChEBI" id="CHEBI:16240"/>
        <dbReference type="ChEBI" id="CHEBI:29991"/>
        <dbReference type="ChEBI" id="CHEBI:77875"/>
        <dbReference type="EC" id="1.4.3.16"/>
    </reaction>
    <physiologicalReaction direction="left-to-right" evidence="10">
        <dbReference type="Rhea" id="RHEA:25877"/>
    </physiologicalReaction>
</comment>
<accession>D1CCE1</accession>
<evidence type="ECO:0000256" key="12">
    <source>
        <dbReference type="RuleBase" id="RU362049"/>
    </source>
</evidence>
<evidence type="ECO:0000256" key="9">
    <source>
        <dbReference type="ARBA" id="ARBA00023002"/>
    </source>
</evidence>
<dbReference type="GO" id="GO:0005737">
    <property type="term" value="C:cytoplasm"/>
    <property type="evidence" value="ECO:0007669"/>
    <property type="project" value="UniProtKB-SubCell"/>
</dbReference>
<dbReference type="PANTHER" id="PTHR42716:SF2">
    <property type="entry name" value="L-ASPARTATE OXIDASE, CHLOROPLASTIC"/>
    <property type="match status" value="1"/>
</dbReference>
<dbReference type="InterPro" id="IPR027477">
    <property type="entry name" value="Succ_DH/fumarate_Rdtase_cat_sf"/>
</dbReference>
<name>D1CCE1_THET1</name>
<dbReference type="InterPro" id="IPR036188">
    <property type="entry name" value="FAD/NAD-bd_sf"/>
</dbReference>
<dbReference type="InterPro" id="IPR015939">
    <property type="entry name" value="Fum_Rdtase/Succ_DH_flav-like_C"/>
</dbReference>
<keyword evidence="7 12" id="KW-0662">Pyridine nucleotide biosynthesis</keyword>
<dbReference type="eggNOG" id="COG0029">
    <property type="taxonomic scope" value="Bacteria"/>
</dbReference>
<dbReference type="InterPro" id="IPR003953">
    <property type="entry name" value="FAD-dep_OxRdtase_2_FAD-bd"/>
</dbReference>
<keyword evidence="8 12" id="KW-0274">FAD</keyword>
<evidence type="ECO:0000256" key="11">
    <source>
        <dbReference type="NCBIfam" id="TIGR00551"/>
    </source>
</evidence>
<dbReference type="PRINTS" id="PR00411">
    <property type="entry name" value="PNDRDTASEI"/>
</dbReference>
<proteinExistence type="inferred from homology"/>
<dbReference type="EC" id="1.4.3.16" evidence="4 11"/>
<dbReference type="UniPathway" id="UPA00253">
    <property type="reaction ID" value="UER00326"/>
</dbReference>
<dbReference type="GO" id="GO:0008734">
    <property type="term" value="F:L-aspartate oxidase activity"/>
    <property type="evidence" value="ECO:0007669"/>
    <property type="project" value="UniProtKB-UniRule"/>
</dbReference>
<dbReference type="HOGENOM" id="CLU_014312_3_0_0"/>
<dbReference type="SUPFAM" id="SSF56425">
    <property type="entry name" value="Succinate dehydrogenase/fumarate reductase flavoprotein, catalytic domain"/>
    <property type="match status" value="1"/>
</dbReference>
<dbReference type="Pfam" id="PF00890">
    <property type="entry name" value="FAD_binding_2"/>
    <property type="match status" value="1"/>
</dbReference>
<dbReference type="FunFam" id="3.90.700.10:FF:000002">
    <property type="entry name" value="L-aspartate oxidase"/>
    <property type="match status" value="1"/>
</dbReference>
<evidence type="ECO:0000259" key="13">
    <source>
        <dbReference type="Pfam" id="PF00890"/>
    </source>
</evidence>
<evidence type="ECO:0000256" key="6">
    <source>
        <dbReference type="ARBA" id="ARBA00022630"/>
    </source>
</evidence>
<dbReference type="Gene3D" id="3.50.50.60">
    <property type="entry name" value="FAD/NAD(P)-binding domain"/>
    <property type="match status" value="1"/>
</dbReference>
<evidence type="ECO:0000313" key="15">
    <source>
        <dbReference type="EMBL" id="ACZ42456.1"/>
    </source>
</evidence>
<dbReference type="GO" id="GO:0033765">
    <property type="term" value="F:steroid dehydrogenase activity, acting on the CH-CH group of donors"/>
    <property type="evidence" value="ECO:0007669"/>
    <property type="project" value="UniProtKB-ARBA"/>
</dbReference>
<evidence type="ECO:0000256" key="1">
    <source>
        <dbReference type="ARBA" id="ARBA00001974"/>
    </source>
</evidence>
<feature type="domain" description="FAD-dependent oxidoreductase 2 FAD-binding" evidence="13">
    <location>
        <begin position="10"/>
        <end position="382"/>
    </location>
</feature>
<dbReference type="Pfam" id="PF02910">
    <property type="entry name" value="Succ_DH_flav_C"/>
    <property type="match status" value="1"/>
</dbReference>
<evidence type="ECO:0000256" key="5">
    <source>
        <dbReference type="ARBA" id="ARBA00021901"/>
    </source>
</evidence>
<dbReference type="OrthoDB" id="9806724at2"/>
<dbReference type="SUPFAM" id="SSF51905">
    <property type="entry name" value="FAD/NAD(P)-binding domain"/>
    <property type="match status" value="1"/>
</dbReference>
<dbReference type="PANTHER" id="PTHR42716">
    <property type="entry name" value="L-ASPARTATE OXIDASE"/>
    <property type="match status" value="1"/>
</dbReference>
<protein>
    <recommendedName>
        <fullName evidence="5 11">L-aspartate oxidase</fullName>
        <ecNumber evidence="4 11">1.4.3.16</ecNumber>
    </recommendedName>
</protein>
<dbReference type="NCBIfam" id="TIGR00551">
    <property type="entry name" value="nadB"/>
    <property type="match status" value="1"/>
</dbReference>